<protein>
    <submittedName>
        <fullName evidence="1">Uncharacterized protein</fullName>
    </submittedName>
</protein>
<name>A0A6A6TVH2_9PEZI</name>
<keyword evidence="2" id="KW-1185">Reference proteome</keyword>
<proteinExistence type="predicted"/>
<evidence type="ECO:0000313" key="2">
    <source>
        <dbReference type="Proteomes" id="UP000799302"/>
    </source>
</evidence>
<gene>
    <name evidence="1" type="ORF">BT63DRAFT_460944</name>
</gene>
<dbReference type="AlphaFoldDB" id="A0A6A6TVH2"/>
<evidence type="ECO:0000313" key="1">
    <source>
        <dbReference type="EMBL" id="KAF2663822.1"/>
    </source>
</evidence>
<accession>A0A6A6TVH2</accession>
<reference evidence="1" key="1">
    <citation type="journal article" date="2020" name="Stud. Mycol.">
        <title>101 Dothideomycetes genomes: a test case for predicting lifestyles and emergence of pathogens.</title>
        <authorList>
            <person name="Haridas S."/>
            <person name="Albert R."/>
            <person name="Binder M."/>
            <person name="Bloem J."/>
            <person name="Labutti K."/>
            <person name="Salamov A."/>
            <person name="Andreopoulos B."/>
            <person name="Baker S."/>
            <person name="Barry K."/>
            <person name="Bills G."/>
            <person name="Bluhm B."/>
            <person name="Cannon C."/>
            <person name="Castanera R."/>
            <person name="Culley D."/>
            <person name="Daum C."/>
            <person name="Ezra D."/>
            <person name="Gonzalez J."/>
            <person name="Henrissat B."/>
            <person name="Kuo A."/>
            <person name="Liang C."/>
            <person name="Lipzen A."/>
            <person name="Lutzoni F."/>
            <person name="Magnuson J."/>
            <person name="Mondo S."/>
            <person name="Nolan M."/>
            <person name="Ohm R."/>
            <person name="Pangilinan J."/>
            <person name="Park H.-J."/>
            <person name="Ramirez L."/>
            <person name="Alfaro M."/>
            <person name="Sun H."/>
            <person name="Tritt A."/>
            <person name="Yoshinaga Y."/>
            <person name="Zwiers L.-H."/>
            <person name="Turgeon B."/>
            <person name="Goodwin S."/>
            <person name="Spatafora J."/>
            <person name="Crous P."/>
            <person name="Grigoriev I."/>
        </authorList>
    </citation>
    <scope>NUCLEOTIDE SEQUENCE</scope>
    <source>
        <strain evidence="1">CBS 115976</strain>
    </source>
</reference>
<dbReference type="OrthoDB" id="3832365at2759"/>
<dbReference type="EMBL" id="MU004244">
    <property type="protein sequence ID" value="KAF2663822.1"/>
    <property type="molecule type" value="Genomic_DNA"/>
</dbReference>
<dbReference type="Proteomes" id="UP000799302">
    <property type="component" value="Unassembled WGS sequence"/>
</dbReference>
<organism evidence="1 2">
    <name type="scientific">Microthyrium microscopicum</name>
    <dbReference type="NCBI Taxonomy" id="703497"/>
    <lineage>
        <taxon>Eukaryota</taxon>
        <taxon>Fungi</taxon>
        <taxon>Dikarya</taxon>
        <taxon>Ascomycota</taxon>
        <taxon>Pezizomycotina</taxon>
        <taxon>Dothideomycetes</taxon>
        <taxon>Dothideomycetes incertae sedis</taxon>
        <taxon>Microthyriales</taxon>
        <taxon>Microthyriaceae</taxon>
        <taxon>Microthyrium</taxon>
    </lineage>
</organism>
<sequence>MAKDDTPVSAALVTLTRDDNKYTMTQVPMTCYDAPADGKNTMEIDWASGPVMLSGYLDTDDFGITLKLVVNGMSTGKLTGNMKDGLWVYVNTFTTKGSTALYLKNGSEL</sequence>